<dbReference type="SUPFAM" id="SSF53927">
    <property type="entry name" value="Cytidine deaminase-like"/>
    <property type="match status" value="2"/>
</dbReference>
<dbReference type="CDD" id="cd01283">
    <property type="entry name" value="cytidine_deaminase"/>
    <property type="match status" value="2"/>
</dbReference>
<organism evidence="12 13">
    <name type="scientific">Vibrio mangrovi</name>
    <dbReference type="NCBI Taxonomy" id="474394"/>
    <lineage>
        <taxon>Bacteria</taxon>
        <taxon>Pseudomonadati</taxon>
        <taxon>Pseudomonadota</taxon>
        <taxon>Gammaproteobacteria</taxon>
        <taxon>Vibrionales</taxon>
        <taxon>Vibrionaceae</taxon>
        <taxon>Vibrio</taxon>
    </lineage>
</organism>
<dbReference type="GO" id="GO:0042802">
    <property type="term" value="F:identical protein binding"/>
    <property type="evidence" value="ECO:0007669"/>
    <property type="project" value="UniProtKB-ARBA"/>
</dbReference>
<comment type="catalytic activity">
    <reaction evidence="6">
        <text>cytidine + H2O + H(+) = uridine + NH4(+)</text>
        <dbReference type="Rhea" id="RHEA:16069"/>
        <dbReference type="ChEBI" id="CHEBI:15377"/>
        <dbReference type="ChEBI" id="CHEBI:15378"/>
        <dbReference type="ChEBI" id="CHEBI:16704"/>
        <dbReference type="ChEBI" id="CHEBI:17562"/>
        <dbReference type="ChEBI" id="CHEBI:28938"/>
        <dbReference type="EC" id="3.5.4.5"/>
    </reaction>
</comment>
<dbReference type="GO" id="GO:0055086">
    <property type="term" value="P:nucleobase-containing small molecule metabolic process"/>
    <property type="evidence" value="ECO:0007669"/>
    <property type="project" value="UniProtKB-ARBA"/>
</dbReference>
<feature type="domain" description="CMP/dCMP-type deaminase" evidence="10">
    <location>
        <begin position="187"/>
        <end position="295"/>
    </location>
</feature>
<dbReference type="NCBIfam" id="NF004064">
    <property type="entry name" value="PRK05578.1"/>
    <property type="match status" value="1"/>
</dbReference>
<evidence type="ECO:0000313" key="12">
    <source>
        <dbReference type="EMBL" id="SMR98956.1"/>
    </source>
</evidence>
<dbReference type="AlphaFoldDB" id="A0A1Y6IMU4"/>
<keyword evidence="4 6" id="KW-0378">Hydrolase</keyword>
<dbReference type="Pfam" id="PF00383">
    <property type="entry name" value="dCMP_cyt_deam_1"/>
    <property type="match status" value="1"/>
</dbReference>
<comment type="cofactor">
    <cofactor evidence="6 9">
        <name>Zn(2+)</name>
        <dbReference type="ChEBI" id="CHEBI:29105"/>
    </cofactor>
    <text evidence="6 9">Binds 1 zinc ion.</text>
</comment>
<dbReference type="GO" id="GO:0072527">
    <property type="term" value="P:pyrimidine-containing compound metabolic process"/>
    <property type="evidence" value="ECO:0007669"/>
    <property type="project" value="UniProtKB-ARBA"/>
</dbReference>
<dbReference type="PROSITE" id="PS00903">
    <property type="entry name" value="CYT_DCMP_DEAMINASES_1"/>
    <property type="match status" value="1"/>
</dbReference>
<gene>
    <name evidence="6 12" type="primary">cdd</name>
    <name evidence="11" type="ORF">SBX37_15405</name>
    <name evidence="12" type="ORF">VIM7927_00176</name>
</gene>
<reference evidence="11 14" key="2">
    <citation type="submission" date="2023-11" db="EMBL/GenBank/DDBJ databases">
        <title>Plant-associative lifestyle of Vibrio porteresiae and its evolutionary dynamics.</title>
        <authorList>
            <person name="Rameshkumar N."/>
            <person name="Kirti K."/>
        </authorList>
    </citation>
    <scope>NUCLEOTIDE SEQUENCE [LARGE SCALE GENOMIC DNA]</scope>
    <source>
        <strain evidence="11 14">MSSRF38</strain>
    </source>
</reference>
<keyword evidence="3 6" id="KW-0479">Metal-binding</keyword>
<dbReference type="OrthoDB" id="9795347at2"/>
<dbReference type="Pfam" id="PF08211">
    <property type="entry name" value="dCMP_cyt_deam_2"/>
    <property type="match status" value="1"/>
</dbReference>
<dbReference type="GO" id="GO:0005829">
    <property type="term" value="C:cytosol"/>
    <property type="evidence" value="ECO:0007669"/>
    <property type="project" value="TreeGrafter"/>
</dbReference>
<evidence type="ECO:0000256" key="9">
    <source>
        <dbReference type="PIRSR" id="PIRSR006334-3"/>
    </source>
</evidence>
<dbReference type="Gene3D" id="3.40.140.10">
    <property type="entry name" value="Cytidine Deaminase, domain 2"/>
    <property type="match status" value="2"/>
</dbReference>
<evidence type="ECO:0000256" key="8">
    <source>
        <dbReference type="PIRSR" id="PIRSR006334-2"/>
    </source>
</evidence>
<proteinExistence type="inferred from homology"/>
<evidence type="ECO:0000256" key="4">
    <source>
        <dbReference type="ARBA" id="ARBA00022801"/>
    </source>
</evidence>
<dbReference type="InterPro" id="IPR006263">
    <property type="entry name" value="Cyt_deam_dimer"/>
</dbReference>
<dbReference type="InterPro" id="IPR016193">
    <property type="entry name" value="Cytidine_deaminase-like"/>
</dbReference>
<dbReference type="EC" id="3.5.4.5" evidence="6"/>
<dbReference type="PROSITE" id="PS51747">
    <property type="entry name" value="CYT_DCMP_DEAMINASES_2"/>
    <property type="match status" value="2"/>
</dbReference>
<dbReference type="NCBIfam" id="NF006537">
    <property type="entry name" value="PRK09027.1"/>
    <property type="match status" value="1"/>
</dbReference>
<sequence>MTQDLLTVLSQFPATLAKQVENIIIDPSFSAYFTSQQVEQLTHSTDMDTQTLAQHLLPLAAAYAYTPISDFRVGAIVLGESGALYFGANIEFSNVQLGQTIHAEQAAIVHAWMAGEKRLTDIIIDTPPCGHCRQFMNELSGADTLHITLPGKEAKKLHDYLPEAFGPLDLGIQTGLMGEQSHQVHAEYSDPLKQEAIKALNKSYAPYSNTFSGIAIELTDQRVSLGAYAENAAFNPSLPPLQVALVQLRMHGSAFNDIKRVVLAETKSGKITHLDDTRSTLQKIDPNIQLEYIQI</sequence>
<reference evidence="12 13" key="1">
    <citation type="submission" date="2017-05" db="EMBL/GenBank/DDBJ databases">
        <authorList>
            <person name="Song R."/>
            <person name="Chenine A.L."/>
            <person name="Ruprecht R.M."/>
        </authorList>
    </citation>
    <scope>NUCLEOTIDE SEQUENCE [LARGE SCALE GENOMIC DNA]</scope>
    <source>
        <strain evidence="12 13">CECT 7927</strain>
    </source>
</reference>
<comment type="similarity">
    <text evidence="1 6">Belongs to the cytidine and deoxycytidylate deaminase family.</text>
</comment>
<dbReference type="EMBL" id="FXXI01000001">
    <property type="protein sequence ID" value="SMR98956.1"/>
    <property type="molecule type" value="Genomic_DNA"/>
</dbReference>
<dbReference type="RefSeq" id="WP_087479031.1">
    <property type="nucleotide sequence ID" value="NZ_AP024883.1"/>
</dbReference>
<evidence type="ECO:0000313" key="14">
    <source>
        <dbReference type="Proteomes" id="UP001283366"/>
    </source>
</evidence>
<dbReference type="InterPro" id="IPR020797">
    <property type="entry name" value="Cytidine_deaminase_bacteria"/>
</dbReference>
<dbReference type="InterPro" id="IPR016192">
    <property type="entry name" value="APOBEC/CMP_deaminase_Zn-bd"/>
</dbReference>
<dbReference type="GO" id="GO:0008270">
    <property type="term" value="F:zinc ion binding"/>
    <property type="evidence" value="ECO:0007669"/>
    <property type="project" value="UniProtKB-UniRule"/>
</dbReference>
<protein>
    <recommendedName>
        <fullName evidence="6">Cytidine deaminase</fullName>
        <ecNumber evidence="6">3.5.4.5</ecNumber>
    </recommendedName>
    <alternativeName>
        <fullName evidence="6">Cytidine aminohydrolase</fullName>
        <shortName evidence="6">CDA</shortName>
    </alternativeName>
</protein>
<evidence type="ECO:0000256" key="5">
    <source>
        <dbReference type="ARBA" id="ARBA00022833"/>
    </source>
</evidence>
<dbReference type="InterPro" id="IPR013171">
    <property type="entry name" value="Cyd/dCyd_deaminase_Zn-bd"/>
</dbReference>
<evidence type="ECO:0000256" key="6">
    <source>
        <dbReference type="HAMAP-Rule" id="MF_01558"/>
    </source>
</evidence>
<feature type="domain" description="CMP/dCMP-type deaminase" evidence="10">
    <location>
        <begin position="48"/>
        <end position="168"/>
    </location>
</feature>
<comment type="catalytic activity">
    <reaction evidence="6">
        <text>2'-deoxycytidine + H2O + H(+) = 2'-deoxyuridine + NH4(+)</text>
        <dbReference type="Rhea" id="RHEA:13433"/>
        <dbReference type="ChEBI" id="CHEBI:15377"/>
        <dbReference type="ChEBI" id="CHEBI:15378"/>
        <dbReference type="ChEBI" id="CHEBI:15698"/>
        <dbReference type="ChEBI" id="CHEBI:16450"/>
        <dbReference type="ChEBI" id="CHEBI:28938"/>
        <dbReference type="EC" id="3.5.4.5"/>
    </reaction>
</comment>
<dbReference type="EMBL" id="JAWRCO010000001">
    <property type="protein sequence ID" value="MDW6004245.1"/>
    <property type="molecule type" value="Genomic_DNA"/>
</dbReference>
<dbReference type="HAMAP" id="MF_01558">
    <property type="entry name" value="Cyt_deam"/>
    <property type="match status" value="1"/>
</dbReference>
<dbReference type="InterPro" id="IPR050202">
    <property type="entry name" value="Cyt/Deoxycyt_deaminase"/>
</dbReference>
<dbReference type="GO" id="GO:0004126">
    <property type="term" value="F:cytidine deaminase activity"/>
    <property type="evidence" value="ECO:0007669"/>
    <property type="project" value="UniProtKB-UniRule"/>
</dbReference>
<feature type="active site" description="Proton donor" evidence="6 7">
    <location>
        <position position="104"/>
    </location>
</feature>
<evidence type="ECO:0000313" key="13">
    <source>
        <dbReference type="Proteomes" id="UP000196125"/>
    </source>
</evidence>
<dbReference type="Proteomes" id="UP001283366">
    <property type="component" value="Unassembled WGS sequence"/>
</dbReference>
<feature type="binding site" evidence="6 9">
    <location>
        <position position="132"/>
    </location>
    <ligand>
        <name>Zn(2+)</name>
        <dbReference type="ChEBI" id="CHEBI:29105"/>
        <note>catalytic</note>
    </ligand>
</feature>
<dbReference type="PIRSF" id="PIRSF006334">
    <property type="entry name" value="Cdd_plus_pseudo"/>
    <property type="match status" value="1"/>
</dbReference>
<dbReference type="Proteomes" id="UP000196125">
    <property type="component" value="Unassembled WGS sequence"/>
</dbReference>
<dbReference type="FunFam" id="3.40.140.10:FF:000007">
    <property type="entry name" value="Cytidine deaminase"/>
    <property type="match status" value="1"/>
</dbReference>
<evidence type="ECO:0000256" key="2">
    <source>
        <dbReference type="ARBA" id="ARBA00011738"/>
    </source>
</evidence>
<dbReference type="NCBIfam" id="TIGR01355">
    <property type="entry name" value="cyt_deam_dimer"/>
    <property type="match status" value="1"/>
</dbReference>
<feature type="binding site" evidence="6 9">
    <location>
        <position position="102"/>
    </location>
    <ligand>
        <name>Zn(2+)</name>
        <dbReference type="ChEBI" id="CHEBI:29105"/>
        <note>catalytic</note>
    </ligand>
</feature>
<feature type="binding site" evidence="6 8">
    <location>
        <begin position="89"/>
        <end position="91"/>
    </location>
    <ligand>
        <name>substrate</name>
    </ligand>
</feature>
<evidence type="ECO:0000259" key="10">
    <source>
        <dbReference type="PROSITE" id="PS51747"/>
    </source>
</evidence>
<dbReference type="PANTHER" id="PTHR11644">
    <property type="entry name" value="CYTIDINE DEAMINASE"/>
    <property type="match status" value="1"/>
</dbReference>
<dbReference type="InterPro" id="IPR002125">
    <property type="entry name" value="CMP_dCMP_dom"/>
</dbReference>
<keyword evidence="14" id="KW-1185">Reference proteome</keyword>
<comment type="subunit">
    <text evidence="2 6">Homodimer.</text>
</comment>
<name>A0A1Y6IMU4_9VIBR</name>
<evidence type="ECO:0000313" key="11">
    <source>
        <dbReference type="EMBL" id="MDW6004245.1"/>
    </source>
</evidence>
<comment type="function">
    <text evidence="6">This enzyme scavenges exogenous and endogenous cytidine and 2'-deoxycytidine for UMP synthesis.</text>
</comment>
<dbReference type="PANTHER" id="PTHR11644:SF2">
    <property type="entry name" value="CYTIDINE DEAMINASE"/>
    <property type="match status" value="1"/>
</dbReference>
<evidence type="ECO:0000256" key="3">
    <source>
        <dbReference type="ARBA" id="ARBA00022723"/>
    </source>
</evidence>
<evidence type="ECO:0000256" key="1">
    <source>
        <dbReference type="ARBA" id="ARBA00006576"/>
    </source>
</evidence>
<accession>A0A1Y6IMU4</accession>
<keyword evidence="5 6" id="KW-0862">Zinc</keyword>
<evidence type="ECO:0000256" key="7">
    <source>
        <dbReference type="PIRSR" id="PIRSR006334-1"/>
    </source>
</evidence>
<feature type="binding site" evidence="6 9">
    <location>
        <position position="129"/>
    </location>
    <ligand>
        <name>Zn(2+)</name>
        <dbReference type="ChEBI" id="CHEBI:29105"/>
        <note>catalytic</note>
    </ligand>
</feature>